<gene>
    <name evidence="1" type="ORF">BS101_12355</name>
</gene>
<reference evidence="1 2" key="1">
    <citation type="submission" date="2016-12" db="EMBL/GenBank/DDBJ databases">
        <title>Complete genome sequence of Clostridium kluyveri JZZ isolated from the pit mud of a Chinese flavor liquor-making factory.</title>
        <authorList>
            <person name="Wang Y."/>
        </authorList>
    </citation>
    <scope>NUCLEOTIDE SEQUENCE [LARGE SCALE GENOMIC DNA]</scope>
    <source>
        <strain evidence="1 2">JZZ</strain>
    </source>
</reference>
<proteinExistence type="predicted"/>
<dbReference type="EMBL" id="CP018335">
    <property type="protein sequence ID" value="APM39478.1"/>
    <property type="molecule type" value="Genomic_DNA"/>
</dbReference>
<organism evidence="1 2">
    <name type="scientific">Clostridium kluyveri</name>
    <dbReference type="NCBI Taxonomy" id="1534"/>
    <lineage>
        <taxon>Bacteria</taxon>
        <taxon>Bacillati</taxon>
        <taxon>Bacillota</taxon>
        <taxon>Clostridia</taxon>
        <taxon>Eubacteriales</taxon>
        <taxon>Clostridiaceae</taxon>
        <taxon>Clostridium</taxon>
    </lineage>
</organism>
<dbReference type="RefSeq" id="WP_073539102.1">
    <property type="nucleotide sequence ID" value="NZ_CP018335.1"/>
</dbReference>
<name>A0A1L5F8Y5_CLOKL</name>
<protein>
    <submittedName>
        <fullName evidence="1">Uncharacterized protein</fullName>
    </submittedName>
</protein>
<evidence type="ECO:0000313" key="1">
    <source>
        <dbReference type="EMBL" id="APM39478.1"/>
    </source>
</evidence>
<evidence type="ECO:0000313" key="2">
    <source>
        <dbReference type="Proteomes" id="UP000184604"/>
    </source>
</evidence>
<dbReference type="AlphaFoldDB" id="A0A1L5F8Y5"/>
<dbReference type="Proteomes" id="UP000184604">
    <property type="component" value="Chromosome"/>
</dbReference>
<sequence>MLNKKFLYGFAAGLVSYRFYHNVKNNIRPMAMKIIRNTLAIKENTRSFIDEIKIEVQKQNNNICNTVSEIDRQKDFKFLEEQRHALDKMSELKKQLESISDKVDNF</sequence>
<accession>A0A1L5F8Y5</accession>